<dbReference type="GO" id="GO:0016747">
    <property type="term" value="F:acyltransferase activity, transferring groups other than amino-acyl groups"/>
    <property type="evidence" value="ECO:0007669"/>
    <property type="project" value="InterPro"/>
</dbReference>
<dbReference type="PANTHER" id="PTHR43877">
    <property type="entry name" value="AMINOALKYLPHOSPHONATE N-ACETYLTRANSFERASE-RELATED-RELATED"/>
    <property type="match status" value="1"/>
</dbReference>
<keyword evidence="2" id="KW-0012">Acyltransferase</keyword>
<accession>A0A916WBF9</accession>
<evidence type="ECO:0000313" key="4">
    <source>
        <dbReference type="EMBL" id="GGA82814.1"/>
    </source>
</evidence>
<dbReference type="CDD" id="cd04301">
    <property type="entry name" value="NAT_SF"/>
    <property type="match status" value="1"/>
</dbReference>
<dbReference type="EMBL" id="BMHH01000002">
    <property type="protein sequence ID" value="GGA82814.1"/>
    <property type="molecule type" value="Genomic_DNA"/>
</dbReference>
<comment type="caution">
    <text evidence="4">The sequence shown here is derived from an EMBL/GenBank/DDBJ whole genome shotgun (WGS) entry which is preliminary data.</text>
</comment>
<dbReference type="SUPFAM" id="SSF55729">
    <property type="entry name" value="Acyl-CoA N-acyltransferases (Nat)"/>
    <property type="match status" value="1"/>
</dbReference>
<keyword evidence="1" id="KW-0808">Transferase</keyword>
<gene>
    <name evidence="4" type="ORF">GCM10011491_07810</name>
</gene>
<sequence length="166" mass="18654">MEIRRAVAGDRAAIAAVGRRAWVSSFTQFEPEASEPGVCARVEKVFRAFADEFYPRILIAETAGIVLGWGARDLDADYISDLWIDPSFHRRGIGLALMDAMLAEIVLAGYTRACIDTHARNLPAIRLYERCGFEVVWRGQGWSDSLGRNIEKVRMEMVLGAERDKY</sequence>
<feature type="domain" description="N-acetyltransferase" evidence="3">
    <location>
        <begin position="1"/>
        <end position="160"/>
    </location>
</feature>
<dbReference type="Proteomes" id="UP000646478">
    <property type="component" value="Unassembled WGS sequence"/>
</dbReference>
<dbReference type="InterPro" id="IPR000182">
    <property type="entry name" value="GNAT_dom"/>
</dbReference>
<reference evidence="4" key="2">
    <citation type="submission" date="2020-09" db="EMBL/GenBank/DDBJ databases">
        <authorList>
            <person name="Sun Q."/>
            <person name="Zhou Y."/>
        </authorList>
    </citation>
    <scope>NUCLEOTIDE SEQUENCE</scope>
    <source>
        <strain evidence="4">CGMCC 1.15082</strain>
    </source>
</reference>
<dbReference type="InterPro" id="IPR050832">
    <property type="entry name" value="Bact_Acetyltransf"/>
</dbReference>
<dbReference type="Pfam" id="PF00583">
    <property type="entry name" value="Acetyltransf_1"/>
    <property type="match status" value="1"/>
</dbReference>
<proteinExistence type="predicted"/>
<dbReference type="PROSITE" id="PS51186">
    <property type="entry name" value="GNAT"/>
    <property type="match status" value="1"/>
</dbReference>
<dbReference type="Gene3D" id="3.40.630.30">
    <property type="match status" value="1"/>
</dbReference>
<reference evidence="4" key="1">
    <citation type="journal article" date="2014" name="Int. J. Syst. Evol. Microbiol.">
        <title>Complete genome sequence of Corynebacterium casei LMG S-19264T (=DSM 44701T), isolated from a smear-ripened cheese.</title>
        <authorList>
            <consortium name="US DOE Joint Genome Institute (JGI-PGF)"/>
            <person name="Walter F."/>
            <person name="Albersmeier A."/>
            <person name="Kalinowski J."/>
            <person name="Ruckert C."/>
        </authorList>
    </citation>
    <scope>NUCLEOTIDE SEQUENCE</scope>
    <source>
        <strain evidence="4">CGMCC 1.15082</strain>
    </source>
</reference>
<name>A0A916WBF9_9HYPH</name>
<organism evidence="4 5">
    <name type="scientific">Brucella endophytica</name>
    <dbReference type="NCBI Taxonomy" id="1963359"/>
    <lineage>
        <taxon>Bacteria</taxon>
        <taxon>Pseudomonadati</taxon>
        <taxon>Pseudomonadota</taxon>
        <taxon>Alphaproteobacteria</taxon>
        <taxon>Hyphomicrobiales</taxon>
        <taxon>Brucellaceae</taxon>
        <taxon>Brucella/Ochrobactrum group</taxon>
        <taxon>Brucella</taxon>
    </lineage>
</organism>
<evidence type="ECO:0000313" key="5">
    <source>
        <dbReference type="Proteomes" id="UP000646478"/>
    </source>
</evidence>
<evidence type="ECO:0000259" key="3">
    <source>
        <dbReference type="PROSITE" id="PS51186"/>
    </source>
</evidence>
<evidence type="ECO:0000256" key="2">
    <source>
        <dbReference type="ARBA" id="ARBA00023315"/>
    </source>
</evidence>
<keyword evidence="5" id="KW-1185">Reference proteome</keyword>
<dbReference type="InterPro" id="IPR016181">
    <property type="entry name" value="Acyl_CoA_acyltransferase"/>
</dbReference>
<dbReference type="AlphaFoldDB" id="A0A916WBF9"/>
<evidence type="ECO:0000256" key="1">
    <source>
        <dbReference type="ARBA" id="ARBA00022679"/>
    </source>
</evidence>
<dbReference type="RefSeq" id="WP_188821659.1">
    <property type="nucleotide sequence ID" value="NZ_BMHH01000002.1"/>
</dbReference>
<protein>
    <submittedName>
        <fullName evidence="4">N-acetyltransferase</fullName>
    </submittedName>
</protein>